<dbReference type="SUPFAM" id="SSF51182">
    <property type="entry name" value="RmlC-like cupins"/>
    <property type="match status" value="1"/>
</dbReference>
<sequence length="123" mass="13755">MGVQFVFIDWEKMPRTRSPRAKDSRRIASGQNMSFVRIEIEPTAEFTGETHWHMHEQWVVVLAGDVRMTVADEEVQLTTGDVLYIPIDAPHAPLAVGPAGATYLEIFAPPRMDLLPESIVPAV</sequence>
<dbReference type="Pfam" id="PF07883">
    <property type="entry name" value="Cupin_2"/>
    <property type="match status" value="1"/>
</dbReference>
<dbReference type="Gene3D" id="2.60.120.10">
    <property type="entry name" value="Jelly Rolls"/>
    <property type="match status" value="1"/>
</dbReference>
<name>A0A516ELC5_9ACTN</name>
<dbReference type="InterPro" id="IPR052535">
    <property type="entry name" value="Bacilysin_H2HPP_isomerase"/>
</dbReference>
<dbReference type="InterPro" id="IPR013096">
    <property type="entry name" value="Cupin_2"/>
</dbReference>
<dbReference type="InterPro" id="IPR014710">
    <property type="entry name" value="RmlC-like_jellyroll"/>
</dbReference>
<dbReference type="PANTHER" id="PTHR40112:SF1">
    <property type="entry name" value="H2HPP ISOMERASE"/>
    <property type="match status" value="1"/>
</dbReference>
<dbReference type="EMBL" id="MN170532">
    <property type="protein sequence ID" value="QDO67113.1"/>
    <property type="molecule type" value="Genomic_DNA"/>
</dbReference>
<proteinExistence type="predicted"/>
<gene>
    <name evidence="2" type="primary">pyrD</name>
</gene>
<feature type="domain" description="Cupin type-2" evidence="1">
    <location>
        <begin position="39"/>
        <end position="107"/>
    </location>
</feature>
<evidence type="ECO:0000313" key="2">
    <source>
        <dbReference type="EMBL" id="QDO67113.1"/>
    </source>
</evidence>
<dbReference type="InterPro" id="IPR011051">
    <property type="entry name" value="RmlC_Cupin_sf"/>
</dbReference>
<dbReference type="PANTHER" id="PTHR40112">
    <property type="entry name" value="H2HPP ISOMERASE"/>
    <property type="match status" value="1"/>
</dbReference>
<protein>
    <submittedName>
        <fullName evidence="2">PyrD</fullName>
    </submittedName>
</protein>
<accession>A0A516ELC5</accession>
<evidence type="ECO:0000259" key="1">
    <source>
        <dbReference type="Pfam" id="PF07883"/>
    </source>
</evidence>
<reference evidence="2" key="1">
    <citation type="journal article" date="2019" name="J. ISSAAS">
        <title>The biosynthetic gene cluster of the C-nucleoside antibiotic pyrazomycin with a rare pyrazole moiety.</title>
        <authorList>
            <person name="Zhao G."/>
            <person name="Yao S."/>
            <person name="Rothchild K.W."/>
            <person name="Liu T."/>
            <person name="Liu Y."/>
            <person name="Lian J."/>
            <person name="He H.-Y."/>
            <person name="Ryan K.S."/>
            <person name="Du Y.-L."/>
        </authorList>
    </citation>
    <scope>NUCLEOTIDE SEQUENCE</scope>
</reference>
<dbReference type="AlphaFoldDB" id="A0A516ELC5"/>
<organism evidence="2">
    <name type="scientific">Streptomyces candidus</name>
    <dbReference type="NCBI Taxonomy" id="67283"/>
    <lineage>
        <taxon>Bacteria</taxon>
        <taxon>Bacillati</taxon>
        <taxon>Actinomycetota</taxon>
        <taxon>Actinomycetes</taxon>
        <taxon>Kitasatosporales</taxon>
        <taxon>Streptomycetaceae</taxon>
        <taxon>Streptomyces</taxon>
    </lineage>
</organism>